<evidence type="ECO:0000313" key="3">
    <source>
        <dbReference type="Proteomes" id="UP000824214"/>
    </source>
</evidence>
<dbReference type="EMBL" id="DWXZ01000212">
    <property type="protein sequence ID" value="HJB38371.1"/>
    <property type="molecule type" value="Genomic_DNA"/>
</dbReference>
<keyword evidence="1" id="KW-1133">Transmembrane helix</keyword>
<keyword evidence="1" id="KW-0812">Transmembrane</keyword>
<proteinExistence type="predicted"/>
<accession>A0A9D2M073</accession>
<protein>
    <submittedName>
        <fullName evidence="2">Uncharacterized protein</fullName>
    </submittedName>
</protein>
<comment type="caution">
    <text evidence="2">The sequence shown here is derived from an EMBL/GenBank/DDBJ whole genome shotgun (WGS) entry which is preliminary data.</text>
</comment>
<gene>
    <name evidence="2" type="ORF">H9942_09960</name>
</gene>
<organism evidence="2 3">
    <name type="scientific">Candidatus Acutalibacter ornithocaccae</name>
    <dbReference type="NCBI Taxonomy" id="2838416"/>
    <lineage>
        <taxon>Bacteria</taxon>
        <taxon>Bacillati</taxon>
        <taxon>Bacillota</taxon>
        <taxon>Clostridia</taxon>
        <taxon>Eubacteriales</taxon>
        <taxon>Acutalibacteraceae</taxon>
        <taxon>Acutalibacter</taxon>
    </lineage>
</organism>
<reference evidence="2" key="2">
    <citation type="submission" date="2021-04" db="EMBL/GenBank/DDBJ databases">
        <authorList>
            <person name="Gilroy R."/>
        </authorList>
    </citation>
    <scope>NUCLEOTIDE SEQUENCE</scope>
    <source>
        <strain evidence="2">ChiBcolR8-3208</strain>
    </source>
</reference>
<dbReference type="Pfam" id="PF19601">
    <property type="entry name" value="DUF6106"/>
    <property type="match status" value="1"/>
</dbReference>
<evidence type="ECO:0000313" key="2">
    <source>
        <dbReference type="EMBL" id="HJB38371.1"/>
    </source>
</evidence>
<keyword evidence="1" id="KW-0472">Membrane</keyword>
<feature type="transmembrane region" description="Helical" evidence="1">
    <location>
        <begin position="53"/>
        <end position="70"/>
    </location>
</feature>
<evidence type="ECO:0000256" key="1">
    <source>
        <dbReference type="SAM" id="Phobius"/>
    </source>
</evidence>
<dbReference type="Proteomes" id="UP000824214">
    <property type="component" value="Unassembled WGS sequence"/>
</dbReference>
<reference evidence="2" key="1">
    <citation type="journal article" date="2021" name="PeerJ">
        <title>Extensive microbial diversity within the chicken gut microbiome revealed by metagenomics and culture.</title>
        <authorList>
            <person name="Gilroy R."/>
            <person name="Ravi A."/>
            <person name="Getino M."/>
            <person name="Pursley I."/>
            <person name="Horton D.L."/>
            <person name="Alikhan N.F."/>
            <person name="Baker D."/>
            <person name="Gharbi K."/>
            <person name="Hall N."/>
            <person name="Watson M."/>
            <person name="Adriaenssens E.M."/>
            <person name="Foster-Nyarko E."/>
            <person name="Jarju S."/>
            <person name="Secka A."/>
            <person name="Antonio M."/>
            <person name="Oren A."/>
            <person name="Chaudhuri R.R."/>
            <person name="La Ragione R."/>
            <person name="Hildebrand F."/>
            <person name="Pallen M.J."/>
        </authorList>
    </citation>
    <scope>NUCLEOTIDE SEQUENCE</scope>
    <source>
        <strain evidence="2">ChiBcolR8-3208</strain>
    </source>
</reference>
<feature type="transmembrane region" description="Helical" evidence="1">
    <location>
        <begin position="21"/>
        <end position="47"/>
    </location>
</feature>
<name>A0A9D2M073_9FIRM</name>
<sequence length="184" mass="21119">MKTQAMGDVFMERMVKKKFESTDALVLLGIIVAMVVVVFIGFIVGFVLMPMPMITFLVVIGAGFGGYKLLTMRLLEYEYSLTNGYVAVDKIMNRASRKRMTAFECSSAEDIGEYQKNEARLKNQSFDARIFATEYADHRNSWYMIVRSQKTGKTLVVFDPDEEMQEAIKRFIPKTLKWEKFGRG</sequence>
<dbReference type="InterPro" id="IPR046088">
    <property type="entry name" value="DUF6106"/>
</dbReference>
<dbReference type="AlphaFoldDB" id="A0A9D2M073"/>